<feature type="region of interest" description="Disordered" evidence="1">
    <location>
        <begin position="24"/>
        <end position="43"/>
    </location>
</feature>
<evidence type="ECO:0000313" key="2">
    <source>
        <dbReference type="EMBL" id="KAJ4437143.1"/>
    </source>
</evidence>
<gene>
    <name evidence="2" type="ORF">ANN_17278</name>
</gene>
<dbReference type="PANTHER" id="PTHR10773:SF19">
    <property type="match status" value="1"/>
</dbReference>
<evidence type="ECO:0000256" key="1">
    <source>
        <dbReference type="SAM" id="MobiDB-lite"/>
    </source>
</evidence>
<reference evidence="2 3" key="1">
    <citation type="journal article" date="2022" name="Allergy">
        <title>Genome assembly and annotation of Periplaneta americana reveal a comprehensive cockroach allergen profile.</title>
        <authorList>
            <person name="Wang L."/>
            <person name="Xiong Q."/>
            <person name="Saelim N."/>
            <person name="Wang L."/>
            <person name="Nong W."/>
            <person name="Wan A.T."/>
            <person name="Shi M."/>
            <person name="Liu X."/>
            <person name="Cao Q."/>
            <person name="Hui J.H.L."/>
            <person name="Sookrung N."/>
            <person name="Leung T.F."/>
            <person name="Tungtrongchitr A."/>
            <person name="Tsui S.K.W."/>
        </authorList>
    </citation>
    <scope>NUCLEOTIDE SEQUENCE [LARGE SCALE GENOMIC DNA]</scope>
    <source>
        <strain evidence="2">PWHHKU_190912</strain>
    </source>
</reference>
<comment type="caution">
    <text evidence="2">The sequence shown here is derived from an EMBL/GenBank/DDBJ whole genome shotgun (WGS) entry which is preliminary data.</text>
</comment>
<name>A0ABQ8SSH4_PERAM</name>
<dbReference type="Proteomes" id="UP001148838">
    <property type="component" value="Unassembled WGS sequence"/>
</dbReference>
<accession>A0ABQ8SSH4</accession>
<dbReference type="PANTHER" id="PTHR10773">
    <property type="entry name" value="DNA-DIRECTED RNA POLYMERASES I, II, AND III SUBUNIT RPABC2"/>
    <property type="match status" value="1"/>
</dbReference>
<dbReference type="EMBL" id="JAJSOF020000021">
    <property type="protein sequence ID" value="KAJ4437143.1"/>
    <property type="molecule type" value="Genomic_DNA"/>
</dbReference>
<sequence>MFLHSLGINDMWVMTAMQELDKGTGIVSPDKRGKHRNRGNAVSESVKDSIRQHICSFPAVDSHYIRKDSTRKFLDGDLSIAKMYRLYKERINENGRVCATERQYREVFVKEFNIAFFFTKEKPM</sequence>
<keyword evidence="3" id="KW-1185">Reference proteome</keyword>
<protein>
    <submittedName>
        <fullName evidence="2">Uncharacterized protein</fullName>
    </submittedName>
</protein>
<evidence type="ECO:0000313" key="3">
    <source>
        <dbReference type="Proteomes" id="UP001148838"/>
    </source>
</evidence>
<organism evidence="2 3">
    <name type="scientific">Periplaneta americana</name>
    <name type="common">American cockroach</name>
    <name type="synonym">Blatta americana</name>
    <dbReference type="NCBI Taxonomy" id="6978"/>
    <lineage>
        <taxon>Eukaryota</taxon>
        <taxon>Metazoa</taxon>
        <taxon>Ecdysozoa</taxon>
        <taxon>Arthropoda</taxon>
        <taxon>Hexapoda</taxon>
        <taxon>Insecta</taxon>
        <taxon>Pterygota</taxon>
        <taxon>Neoptera</taxon>
        <taxon>Polyneoptera</taxon>
        <taxon>Dictyoptera</taxon>
        <taxon>Blattodea</taxon>
        <taxon>Blattoidea</taxon>
        <taxon>Blattidae</taxon>
        <taxon>Blattinae</taxon>
        <taxon>Periplaneta</taxon>
    </lineage>
</organism>
<proteinExistence type="predicted"/>